<dbReference type="GO" id="GO:0006355">
    <property type="term" value="P:regulation of DNA-templated transcription"/>
    <property type="evidence" value="ECO:0007669"/>
    <property type="project" value="InterPro"/>
</dbReference>
<dbReference type="RefSeq" id="WP_193490728.1">
    <property type="nucleotide sequence ID" value="NZ_BAAAMC010000019.1"/>
</dbReference>
<evidence type="ECO:0000313" key="5">
    <source>
        <dbReference type="Proteomes" id="UP000465241"/>
    </source>
</evidence>
<dbReference type="PANTHER" id="PTHR16305:SF35">
    <property type="entry name" value="TRANSCRIPTIONAL ACTIVATOR DOMAIN"/>
    <property type="match status" value="1"/>
</dbReference>
<keyword evidence="1" id="KW-0547">Nucleotide-binding</keyword>
<keyword evidence="5" id="KW-1185">Reference proteome</keyword>
<dbReference type="SUPFAM" id="SSF46894">
    <property type="entry name" value="C-terminal effector domain of the bipartite response regulators"/>
    <property type="match status" value="1"/>
</dbReference>
<evidence type="ECO:0000256" key="2">
    <source>
        <dbReference type="ARBA" id="ARBA00022840"/>
    </source>
</evidence>
<dbReference type="InterPro" id="IPR036388">
    <property type="entry name" value="WH-like_DNA-bd_sf"/>
</dbReference>
<dbReference type="InterPro" id="IPR000792">
    <property type="entry name" value="Tscrpt_reg_LuxR_C"/>
</dbReference>
<comment type="caution">
    <text evidence="4">The sequence shown here is derived from an EMBL/GenBank/DDBJ whole genome shotgun (WGS) entry which is preliminary data.</text>
</comment>
<dbReference type="Proteomes" id="UP000465241">
    <property type="component" value="Unassembled WGS sequence"/>
</dbReference>
<organism evidence="4 5">
    <name type="scientific">Mycolicibacterium murale</name>
    <dbReference type="NCBI Taxonomy" id="182220"/>
    <lineage>
        <taxon>Bacteria</taxon>
        <taxon>Bacillati</taxon>
        <taxon>Actinomycetota</taxon>
        <taxon>Actinomycetes</taxon>
        <taxon>Mycobacteriales</taxon>
        <taxon>Mycobacteriaceae</taxon>
        <taxon>Mycolicibacterium</taxon>
    </lineage>
</organism>
<dbReference type="SUPFAM" id="SSF52540">
    <property type="entry name" value="P-loop containing nucleoside triphosphate hydrolases"/>
    <property type="match status" value="1"/>
</dbReference>
<dbReference type="GO" id="GO:0004016">
    <property type="term" value="F:adenylate cyclase activity"/>
    <property type="evidence" value="ECO:0007669"/>
    <property type="project" value="TreeGrafter"/>
</dbReference>
<keyword evidence="2" id="KW-0067">ATP-binding</keyword>
<dbReference type="GO" id="GO:0003677">
    <property type="term" value="F:DNA binding"/>
    <property type="evidence" value="ECO:0007669"/>
    <property type="project" value="InterPro"/>
</dbReference>
<sequence>MSDGMTLVGRDAEYTSIRERLSRARNGLGAAVVLRGDPGMGKSALLSAVTSAATDMTVIRADGYEAEAAMPYAGLHRLGLRLLHYLPALTDRHREALTVAWGAQEGPAPDRFLVGLAMLALCAAAGADRPLVCVADDAHWLDPESLAVLAFVARRLTAEATVLLFATRDNADTDTALAGIDEVRLTGLDPRSAARLLTAGLGERSDPLAAQRIAEATGGNPLALLDLARDLSVRQISDLTLAGDPVPIGKHLEAHYLRQVRQLSSEAQTWLLVAATASAGHTELIARTAEQLGSTAEHAAEALAAGLVSHDTGSTDYRHPLIRSAVYMAATGVRRRQIHTALSVQAEHLGLADVAVWHAARAALGPAPEVADRLDDVAQRAGRRGGLTSQAGLLNQAAELTPPGPRRNARLLAAAEAAGAAGAAHLSRDLLDRINTDHLDDVHHGRLLSAETEWAMFVADPAAVMRGPAQLLAAASHFHGPDCAREHRALRTAFEHALVTEQQMQGTDLKELGSRLQTAVQCADGAPRVLLAALSAHLLAPYAEAVAPMRAALAVLRDLDDAALQDCGFVGIAFATALFDDVFAEWYLDRLIGIARDNGNLRALDTVLWVRASFEIGRSNPAAARMFMDQVRELRRAIGYDAENVVNAPVLAWSDTPPEHVDALAALIAQMGFGGVRLSTDSALAVRDIAENRYPAAFDRLAPLIARPFLQVTYLQLADFAESAVRSGHLDQAVATATTLAAMAVVNDSAWLHGLHHRCQALLTDDEKHYQRAIELLSSRSVPAELARTRLLYGEWLRRRKRRRAAREELRAALEVFERLELAAFAERARSELAATGENPTQRESVAGVQMSPREAAVAGMAAGGATNAEIAAALFISVNTVDYHLRKVFAKLSISSRRQLSERFTSTTT</sequence>
<evidence type="ECO:0000256" key="1">
    <source>
        <dbReference type="ARBA" id="ARBA00022741"/>
    </source>
</evidence>
<dbReference type="PROSITE" id="PS50043">
    <property type="entry name" value="HTH_LUXR_2"/>
    <property type="match status" value="1"/>
</dbReference>
<evidence type="ECO:0000259" key="3">
    <source>
        <dbReference type="PROSITE" id="PS50043"/>
    </source>
</evidence>
<dbReference type="InterPro" id="IPR027417">
    <property type="entry name" value="P-loop_NTPase"/>
</dbReference>
<dbReference type="AlphaFoldDB" id="A0A7I9WTP1"/>
<dbReference type="GO" id="GO:0005524">
    <property type="term" value="F:ATP binding"/>
    <property type="evidence" value="ECO:0007669"/>
    <property type="project" value="UniProtKB-KW"/>
</dbReference>
<dbReference type="SMART" id="SM00421">
    <property type="entry name" value="HTH_LUXR"/>
    <property type="match status" value="1"/>
</dbReference>
<dbReference type="InterPro" id="IPR016032">
    <property type="entry name" value="Sig_transdc_resp-reg_C-effctor"/>
</dbReference>
<dbReference type="GO" id="GO:0005737">
    <property type="term" value="C:cytoplasm"/>
    <property type="evidence" value="ECO:0007669"/>
    <property type="project" value="TreeGrafter"/>
</dbReference>
<feature type="domain" description="HTH luxR-type" evidence="3">
    <location>
        <begin position="844"/>
        <end position="909"/>
    </location>
</feature>
<dbReference type="PANTHER" id="PTHR16305">
    <property type="entry name" value="TESTICULAR SOLUBLE ADENYLYL CYCLASE"/>
    <property type="match status" value="1"/>
</dbReference>
<dbReference type="EMBL" id="BLKT01000003">
    <property type="protein sequence ID" value="GFG60718.1"/>
    <property type="molecule type" value="Genomic_DNA"/>
</dbReference>
<dbReference type="PRINTS" id="PR00038">
    <property type="entry name" value="HTHLUXR"/>
</dbReference>
<reference evidence="4 5" key="1">
    <citation type="journal article" date="2019" name="Emerg. Microbes Infect.">
        <title>Comprehensive subspecies identification of 175 nontuberculous mycobacteria species based on 7547 genomic profiles.</title>
        <authorList>
            <person name="Matsumoto Y."/>
            <person name="Kinjo T."/>
            <person name="Motooka D."/>
            <person name="Nabeya D."/>
            <person name="Jung N."/>
            <person name="Uechi K."/>
            <person name="Horii T."/>
            <person name="Iida T."/>
            <person name="Fujita J."/>
            <person name="Nakamura S."/>
        </authorList>
    </citation>
    <scope>NUCLEOTIDE SEQUENCE [LARGE SCALE GENOMIC DNA]</scope>
    <source>
        <strain evidence="4 5">JCM 13392</strain>
    </source>
</reference>
<evidence type="ECO:0000313" key="4">
    <source>
        <dbReference type="EMBL" id="GFG60718.1"/>
    </source>
</evidence>
<dbReference type="InterPro" id="IPR041664">
    <property type="entry name" value="AAA_16"/>
</dbReference>
<name>A0A7I9WTP1_9MYCO</name>
<accession>A0A7I9WTP1</accession>
<dbReference type="Gene3D" id="1.10.10.10">
    <property type="entry name" value="Winged helix-like DNA-binding domain superfamily/Winged helix DNA-binding domain"/>
    <property type="match status" value="1"/>
</dbReference>
<protein>
    <submittedName>
        <fullName evidence="4">Transcriptional regulator</fullName>
    </submittedName>
</protein>
<dbReference type="Pfam" id="PF13191">
    <property type="entry name" value="AAA_16"/>
    <property type="match status" value="1"/>
</dbReference>
<dbReference type="Pfam" id="PF00196">
    <property type="entry name" value="GerE"/>
    <property type="match status" value="1"/>
</dbReference>
<gene>
    <name evidence="4" type="ORF">MMUR_48540</name>
</gene>
<proteinExistence type="predicted"/>